<evidence type="ECO:0000313" key="2">
    <source>
        <dbReference type="WBParaSite" id="RSKR_0000185600.1"/>
    </source>
</evidence>
<dbReference type="WBParaSite" id="RSKR_0000185600.1">
    <property type="protein sequence ID" value="RSKR_0000185600.1"/>
    <property type="gene ID" value="RSKR_0000185600"/>
</dbReference>
<reference evidence="2" key="1">
    <citation type="submission" date="2016-11" db="UniProtKB">
        <authorList>
            <consortium name="WormBaseParasite"/>
        </authorList>
    </citation>
    <scope>IDENTIFICATION</scope>
    <source>
        <strain evidence="2">KR3021</strain>
    </source>
</reference>
<organism evidence="1 2">
    <name type="scientific">Rhabditophanes sp. KR3021</name>
    <dbReference type="NCBI Taxonomy" id="114890"/>
    <lineage>
        <taxon>Eukaryota</taxon>
        <taxon>Metazoa</taxon>
        <taxon>Ecdysozoa</taxon>
        <taxon>Nematoda</taxon>
        <taxon>Chromadorea</taxon>
        <taxon>Rhabditida</taxon>
        <taxon>Tylenchina</taxon>
        <taxon>Panagrolaimomorpha</taxon>
        <taxon>Strongyloidoidea</taxon>
        <taxon>Alloionematidae</taxon>
        <taxon>Rhabditophanes</taxon>
    </lineage>
</organism>
<protein>
    <submittedName>
        <fullName evidence="2">UBX domain-containing protein</fullName>
    </submittedName>
</protein>
<name>A0AC35TLJ9_9BILA</name>
<proteinExistence type="predicted"/>
<accession>A0AC35TLJ9</accession>
<dbReference type="Proteomes" id="UP000095286">
    <property type="component" value="Unplaced"/>
</dbReference>
<sequence>MDKIKNFFKKGKKGSTSPNWGTGQRLGGAAESANTTLNESNAQQPKPQQKPKQQASPKNAPLPTQSSANQAEVQARVREAALARHEALQKQKAPLSTTDLSKFNIQKRVQEQLEQERLEQEQAKNKAIKTEAAPQPIDPKQKYYDFNAKVEPIKDTIKIFKPRKVEVAQEVPDEPEIFELTTDDLAKAQKDRAREVELNATLMTKEFRAKIGVEHDYNYLYKWTIVKVELPDSYQVILHCNAEDTVSLLCERLQSGILMNELPFVLNAPGATGKKVFLSSDDNNHTFRSLDLVNKALFKLSYDGDLREHLKGMYPNQPIKYLTDQFLLIAE</sequence>
<evidence type="ECO:0000313" key="1">
    <source>
        <dbReference type="Proteomes" id="UP000095286"/>
    </source>
</evidence>